<dbReference type="EMBL" id="JAUHPV010000007">
    <property type="protein sequence ID" value="MDN4473756.1"/>
    <property type="molecule type" value="Genomic_DNA"/>
</dbReference>
<evidence type="ECO:0000313" key="1">
    <source>
        <dbReference type="EMBL" id="MDN4473756.1"/>
    </source>
</evidence>
<name>A0ABT8G3Q1_9MICO</name>
<keyword evidence="2" id="KW-1185">Reference proteome</keyword>
<proteinExistence type="predicted"/>
<gene>
    <name evidence="1" type="ORF">QQX04_12195</name>
</gene>
<organism evidence="1 2">
    <name type="scientific">Demequina zhanjiangensis</name>
    <dbReference type="NCBI Taxonomy" id="3051659"/>
    <lineage>
        <taxon>Bacteria</taxon>
        <taxon>Bacillati</taxon>
        <taxon>Actinomycetota</taxon>
        <taxon>Actinomycetes</taxon>
        <taxon>Micrococcales</taxon>
        <taxon>Demequinaceae</taxon>
        <taxon>Demequina</taxon>
    </lineage>
</organism>
<protein>
    <submittedName>
        <fullName evidence="1">Uncharacterized protein</fullName>
    </submittedName>
</protein>
<dbReference type="RefSeq" id="WP_301129588.1">
    <property type="nucleotide sequence ID" value="NZ_JAUHPV010000007.1"/>
</dbReference>
<dbReference type="Proteomes" id="UP001172738">
    <property type="component" value="Unassembled WGS sequence"/>
</dbReference>
<evidence type="ECO:0000313" key="2">
    <source>
        <dbReference type="Proteomes" id="UP001172738"/>
    </source>
</evidence>
<comment type="caution">
    <text evidence="1">The sequence shown here is derived from an EMBL/GenBank/DDBJ whole genome shotgun (WGS) entry which is preliminary data.</text>
</comment>
<sequence length="46" mass="4885">MMLFISTGGVTPRLSASSYRGDLSGLWARARRGRLGVQGLNPGHIA</sequence>
<accession>A0ABT8G3Q1</accession>
<reference evidence="1" key="1">
    <citation type="submission" date="2023-06" db="EMBL/GenBank/DDBJ databases">
        <title>SYSU T00b26.</title>
        <authorList>
            <person name="Gao L."/>
            <person name="Fang B.-Z."/>
            <person name="Li W.-J."/>
        </authorList>
    </citation>
    <scope>NUCLEOTIDE SEQUENCE</scope>
    <source>
        <strain evidence="1">SYSU T00b26</strain>
    </source>
</reference>